<evidence type="ECO:0000256" key="2">
    <source>
        <dbReference type="SAM" id="Coils"/>
    </source>
</evidence>
<accession>A0A8C2ZBA1</accession>
<keyword evidence="4" id="KW-1185">Reference proteome</keyword>
<evidence type="ECO:0000313" key="3">
    <source>
        <dbReference type="Ensembl" id="ENSCLMP00005024845.1"/>
    </source>
</evidence>
<dbReference type="InterPro" id="IPR039902">
    <property type="entry name" value="CCDC148/CCDC112"/>
</dbReference>
<dbReference type="PANTHER" id="PTHR21549">
    <property type="entry name" value="MUTATED IN BLADDER CANCER 1"/>
    <property type="match status" value="1"/>
</dbReference>
<reference evidence="3" key="1">
    <citation type="submission" date="2025-08" db="UniProtKB">
        <authorList>
            <consortium name="Ensembl"/>
        </authorList>
    </citation>
    <scope>IDENTIFICATION</scope>
</reference>
<evidence type="ECO:0000256" key="1">
    <source>
        <dbReference type="ARBA" id="ARBA00023054"/>
    </source>
</evidence>
<evidence type="ECO:0000313" key="4">
    <source>
        <dbReference type="Proteomes" id="UP000694565"/>
    </source>
</evidence>
<keyword evidence="1 2" id="KW-0175">Coiled coil</keyword>
<dbReference type="AlphaFoldDB" id="A0A8C2ZBA1"/>
<reference evidence="3" key="2">
    <citation type="submission" date="2025-09" db="UniProtKB">
        <authorList>
            <consortium name="Ensembl"/>
        </authorList>
    </citation>
    <scope>IDENTIFICATION</scope>
</reference>
<feature type="coiled-coil region" evidence="2">
    <location>
        <begin position="338"/>
        <end position="382"/>
    </location>
</feature>
<proteinExistence type="predicted"/>
<name>A0A8C2ZBA1_CYCLU</name>
<dbReference type="GeneTree" id="ENSGT00940000153988"/>
<dbReference type="Proteomes" id="UP000694565">
    <property type="component" value="Unplaced"/>
</dbReference>
<sequence>MSGRDLHTFITNYRAEDVEKLTLRMKYGLGSSKYKPAEYKELQAIVDAKRLESHLIGLKVHFDCYQYSSVSSSVSSVHKYYTNVCPCMSVGSGRLLEREQKAFRMATVQPVHQLKDDLRFRLGEVQHQQLTAHQSNWEQVIQQVSVWYEIKTCLNVHSDFDERALVEYVRKIAYFAAPENIPGEVLNSDCPYPELKDSLIQAFHFLSERYQMRLQNLQDQLQTTDRFCGWCADDHQRFQFTLSQYTHDIPNHRALYMDMLQRLFLEKTRQELVEHERVWDRLRFTQAQLRVVTQQCQRDQEELLAKALFTLQEASHAHQEELECHRGHRHQQDICSHLKEKLQQWRAQQEEVARLEAAIASRQQEEEEARLKREQEKEAVRQFYLQQQKRRQKLEARDQERLANLRSVMEEQARRDKERVVAEADPERMMADTEAWKGRHVNVKEFELQRPLYSVNTYTDTQIVSDPRVRVEQALREAGLQHSQYAKEVLSVISPPKPPRRDTKSTLKF</sequence>
<organism evidence="3 4">
    <name type="scientific">Cyclopterus lumpus</name>
    <name type="common">Lumpsucker</name>
    <dbReference type="NCBI Taxonomy" id="8103"/>
    <lineage>
        <taxon>Eukaryota</taxon>
        <taxon>Metazoa</taxon>
        <taxon>Chordata</taxon>
        <taxon>Craniata</taxon>
        <taxon>Vertebrata</taxon>
        <taxon>Euteleostomi</taxon>
        <taxon>Actinopterygii</taxon>
        <taxon>Neopterygii</taxon>
        <taxon>Teleostei</taxon>
        <taxon>Neoteleostei</taxon>
        <taxon>Acanthomorphata</taxon>
        <taxon>Eupercaria</taxon>
        <taxon>Perciformes</taxon>
        <taxon>Cottioidei</taxon>
        <taxon>Cottales</taxon>
        <taxon>Cyclopteridae</taxon>
        <taxon>Cyclopterus</taxon>
    </lineage>
</organism>
<protein>
    <submittedName>
        <fullName evidence="3">Coiled-coil domain containing 148</fullName>
    </submittedName>
</protein>
<dbReference type="Ensembl" id="ENSCLMT00005025978.1">
    <property type="protein sequence ID" value="ENSCLMP00005024845.1"/>
    <property type="gene ID" value="ENSCLMG00005012207.1"/>
</dbReference>
<dbReference type="PANTHER" id="PTHR21549:SF1">
    <property type="entry name" value="COILED-COIL DOMAIN-CONTAINING PROTEIN 148"/>
    <property type="match status" value="1"/>
</dbReference>